<dbReference type="InterPro" id="IPR008979">
    <property type="entry name" value="Galactose-bd-like_sf"/>
</dbReference>
<dbReference type="SUPFAM" id="SSF49785">
    <property type="entry name" value="Galactose-binding domain-like"/>
    <property type="match status" value="1"/>
</dbReference>
<dbReference type="RefSeq" id="WP_168837171.1">
    <property type="nucleotide sequence ID" value="NZ_JABAIK010000015.1"/>
</dbReference>
<accession>A0A7X8TSL8</accession>
<dbReference type="InterPro" id="IPR041443">
    <property type="entry name" value="Exop_C"/>
</dbReference>
<dbReference type="Pfam" id="PF18559">
    <property type="entry name" value="Exop_C"/>
    <property type="match status" value="1"/>
</dbReference>
<organism evidence="2 3">
    <name type="scientific">Vibrio agarilyticus</name>
    <dbReference type="NCBI Taxonomy" id="2726741"/>
    <lineage>
        <taxon>Bacteria</taxon>
        <taxon>Pseudomonadati</taxon>
        <taxon>Pseudomonadota</taxon>
        <taxon>Gammaproteobacteria</taxon>
        <taxon>Vibrionales</taxon>
        <taxon>Vibrionaceae</taxon>
        <taxon>Vibrio</taxon>
    </lineage>
</organism>
<protein>
    <recommendedName>
        <fullName evidence="1">ExoP galactose-binding-like domain-containing protein</fullName>
    </recommendedName>
</protein>
<evidence type="ECO:0000259" key="1">
    <source>
        <dbReference type="Pfam" id="PF18559"/>
    </source>
</evidence>
<dbReference type="Proteomes" id="UP000535589">
    <property type="component" value="Unassembled WGS sequence"/>
</dbReference>
<proteinExistence type="predicted"/>
<feature type="domain" description="ExoP galactose-binding-like" evidence="1">
    <location>
        <begin position="5"/>
        <end position="91"/>
    </location>
</feature>
<keyword evidence="3" id="KW-1185">Reference proteome</keyword>
<evidence type="ECO:0000313" key="3">
    <source>
        <dbReference type="Proteomes" id="UP000535589"/>
    </source>
</evidence>
<dbReference type="AlphaFoldDB" id="A0A7X8TSL8"/>
<dbReference type="EMBL" id="JABAIK010000015">
    <property type="protein sequence ID" value="NLS14076.1"/>
    <property type="molecule type" value="Genomic_DNA"/>
</dbReference>
<evidence type="ECO:0000313" key="2">
    <source>
        <dbReference type="EMBL" id="NLS14076.1"/>
    </source>
</evidence>
<sequence>MGNNTTAPLEGQFAANLSQYAGGTIEFDLKVDANPGGKVFVALSCGYPCGTADYEITSQLTDATGWNRISIDLDTITATPKQSGVPFNLNSVTQPLIILPAWGEQQKGTIFKLDNIRYLPKAL</sequence>
<reference evidence="2 3" key="1">
    <citation type="submission" date="2020-04" db="EMBL/GenBank/DDBJ databases">
        <title>Vibrio sp. SM6, a novel species isolated from seawater.</title>
        <authorList>
            <person name="Wang X."/>
        </authorList>
    </citation>
    <scope>NUCLEOTIDE SEQUENCE [LARGE SCALE GENOMIC DNA]</scope>
    <source>
        <strain evidence="2 3">SM6</strain>
    </source>
</reference>
<name>A0A7X8TSL8_9VIBR</name>
<comment type="caution">
    <text evidence="2">The sequence shown here is derived from an EMBL/GenBank/DDBJ whole genome shotgun (WGS) entry which is preliminary data.</text>
</comment>
<gene>
    <name evidence="2" type="ORF">HGP28_14370</name>
</gene>
<dbReference type="Gene3D" id="2.60.120.430">
    <property type="entry name" value="Galactose-binding lectin"/>
    <property type="match status" value="1"/>
</dbReference>